<dbReference type="GO" id="GO:0008270">
    <property type="term" value="F:zinc ion binding"/>
    <property type="evidence" value="ECO:0007669"/>
    <property type="project" value="UniProtKB-KW"/>
</dbReference>
<dbReference type="InterPro" id="IPR013088">
    <property type="entry name" value="Znf_NHR/GATA"/>
</dbReference>
<dbReference type="PRINTS" id="PR00047">
    <property type="entry name" value="STROIDFINGER"/>
</dbReference>
<protein>
    <submittedName>
        <fullName evidence="14">(pine wood nematode) hypothetical protein</fullName>
    </submittedName>
</protein>
<proteinExistence type="inferred from homology"/>
<dbReference type="Pfam" id="PF00104">
    <property type="entry name" value="Hormone_recep"/>
    <property type="match status" value="1"/>
</dbReference>
<dbReference type="SUPFAM" id="SSF48508">
    <property type="entry name" value="Nuclear receptor ligand-binding domain"/>
    <property type="match status" value="1"/>
</dbReference>
<dbReference type="WBParaSite" id="BXY_0688400.1">
    <property type="protein sequence ID" value="BXY_0688400.1"/>
    <property type="gene ID" value="BXY_0688400"/>
</dbReference>
<keyword evidence="10 11" id="KW-0539">Nucleus</keyword>
<evidence type="ECO:0000256" key="11">
    <source>
        <dbReference type="RuleBase" id="RU004334"/>
    </source>
</evidence>
<feature type="domain" description="Nuclear receptor" evidence="12">
    <location>
        <begin position="11"/>
        <end position="86"/>
    </location>
</feature>
<comment type="similarity">
    <text evidence="2 11">Belongs to the nuclear hormone receptor family.</text>
</comment>
<dbReference type="OrthoDB" id="10018779at2759"/>
<dbReference type="AlphaFoldDB" id="A0A1I7S1K6"/>
<evidence type="ECO:0000313" key="15">
    <source>
        <dbReference type="EMBL" id="CAG9081339.1"/>
    </source>
</evidence>
<keyword evidence="6 11" id="KW-0805">Transcription regulation</keyword>
<dbReference type="SMART" id="SM00399">
    <property type="entry name" value="ZnF_C4"/>
    <property type="match status" value="1"/>
</dbReference>
<gene>
    <name evidence="14" type="ORF">BXYJ_LOCUS635</name>
</gene>
<keyword evidence="17" id="KW-1185">Reference proteome</keyword>
<dbReference type="PANTHER" id="PTHR46011:SF32">
    <property type="entry name" value="NUCLEAR HORMONE RECEPTOR FAMILY"/>
    <property type="match status" value="1"/>
</dbReference>
<keyword evidence="5 11" id="KW-0862">Zinc</keyword>
<evidence type="ECO:0000259" key="12">
    <source>
        <dbReference type="PROSITE" id="PS51030"/>
    </source>
</evidence>
<sequence>MEIEETPSISKTSCFICSTIPASTHFGVASCRSCAAFFRRSIVLKRDYECKRKGKCKIFQADRSSCPACRLKKCIANGMQIKKIRHHCDKNGPCQRTIAPRAESELTKCPPTLSKMVEGYKEFIEDSRNLYFALNPENAFSRKVVYKAATAQEHAFIDRAGITYYLKMLNNSFHPFSELSIKEQKSVLEIFHFRFTFLNEFYLNTVFFPGNTDKHFLHFGAYLDFKNPEYLFSYHKNIDEASRTFFPIVAKVIKVTKKFQALKVDQTEVVALMGVALWREIVSQFPGRGYDEVLARIQAELSEYTRNTNGSDPFRVGRLMCLLRGLEELSLILSECLTIGLIMNDVRPDTNTDLFKT</sequence>
<accession>A0A1I7S1K6</accession>
<dbReference type="PROSITE" id="PS00031">
    <property type="entry name" value="NUCLEAR_REC_DBD_1"/>
    <property type="match status" value="1"/>
</dbReference>
<evidence type="ECO:0000313" key="14">
    <source>
        <dbReference type="EMBL" id="CAD5208399.1"/>
    </source>
</evidence>
<dbReference type="Pfam" id="PF00105">
    <property type="entry name" value="zf-C4"/>
    <property type="match status" value="1"/>
</dbReference>
<dbReference type="SUPFAM" id="SSF57716">
    <property type="entry name" value="Glucocorticoid receptor-like (DNA-binding domain)"/>
    <property type="match status" value="1"/>
</dbReference>
<evidence type="ECO:0000259" key="13">
    <source>
        <dbReference type="PROSITE" id="PS51843"/>
    </source>
</evidence>
<evidence type="ECO:0000256" key="9">
    <source>
        <dbReference type="ARBA" id="ARBA00023170"/>
    </source>
</evidence>
<dbReference type="SMART" id="SM00430">
    <property type="entry name" value="HOLI"/>
    <property type="match status" value="1"/>
</dbReference>
<dbReference type="PROSITE" id="PS51843">
    <property type="entry name" value="NR_LBD"/>
    <property type="match status" value="1"/>
</dbReference>
<keyword evidence="7 11" id="KW-0238">DNA-binding</keyword>
<evidence type="ECO:0000256" key="4">
    <source>
        <dbReference type="ARBA" id="ARBA00022771"/>
    </source>
</evidence>
<dbReference type="GO" id="GO:0003700">
    <property type="term" value="F:DNA-binding transcription factor activity"/>
    <property type="evidence" value="ECO:0007669"/>
    <property type="project" value="InterPro"/>
</dbReference>
<dbReference type="PANTHER" id="PTHR46011">
    <property type="entry name" value="NUCLEAR HORMONE RECEPTOR FAMILY MEMBER NHR-86-RELATED"/>
    <property type="match status" value="1"/>
</dbReference>
<evidence type="ECO:0000313" key="18">
    <source>
        <dbReference type="WBParaSite" id="BXY_0688400.1"/>
    </source>
</evidence>
<evidence type="ECO:0000256" key="6">
    <source>
        <dbReference type="ARBA" id="ARBA00023015"/>
    </source>
</evidence>
<dbReference type="SMR" id="A0A1I7S1K6"/>
<evidence type="ECO:0000256" key="1">
    <source>
        <dbReference type="ARBA" id="ARBA00004123"/>
    </source>
</evidence>
<feature type="domain" description="NR LBD" evidence="13">
    <location>
        <begin position="119"/>
        <end position="357"/>
    </location>
</feature>
<dbReference type="GO" id="GO:0006357">
    <property type="term" value="P:regulation of transcription by RNA polymerase II"/>
    <property type="evidence" value="ECO:0007669"/>
    <property type="project" value="TreeGrafter"/>
</dbReference>
<organism evidence="16 18">
    <name type="scientific">Bursaphelenchus xylophilus</name>
    <name type="common">Pinewood nematode worm</name>
    <name type="synonym">Aphelenchoides xylophilus</name>
    <dbReference type="NCBI Taxonomy" id="6326"/>
    <lineage>
        <taxon>Eukaryota</taxon>
        <taxon>Metazoa</taxon>
        <taxon>Ecdysozoa</taxon>
        <taxon>Nematoda</taxon>
        <taxon>Chromadorea</taxon>
        <taxon>Rhabditida</taxon>
        <taxon>Tylenchina</taxon>
        <taxon>Tylenchomorpha</taxon>
        <taxon>Aphelenchoidea</taxon>
        <taxon>Aphelenchoididae</taxon>
        <taxon>Bursaphelenchus</taxon>
    </lineage>
</organism>
<evidence type="ECO:0000313" key="17">
    <source>
        <dbReference type="Proteomes" id="UP000659654"/>
    </source>
</evidence>
<dbReference type="Gene3D" id="3.30.50.10">
    <property type="entry name" value="Erythroid Transcription Factor GATA-1, subunit A"/>
    <property type="match status" value="1"/>
</dbReference>
<evidence type="ECO:0000256" key="5">
    <source>
        <dbReference type="ARBA" id="ARBA00022833"/>
    </source>
</evidence>
<dbReference type="GO" id="GO:0005634">
    <property type="term" value="C:nucleus"/>
    <property type="evidence" value="ECO:0007669"/>
    <property type="project" value="UniProtKB-SubCell"/>
</dbReference>
<dbReference type="InterPro" id="IPR000536">
    <property type="entry name" value="Nucl_hrmn_rcpt_lig-bd"/>
</dbReference>
<dbReference type="Proteomes" id="UP000095284">
    <property type="component" value="Unplaced"/>
</dbReference>
<evidence type="ECO:0000256" key="3">
    <source>
        <dbReference type="ARBA" id="ARBA00022723"/>
    </source>
</evidence>
<dbReference type="InterPro" id="IPR035500">
    <property type="entry name" value="NHR-like_dom_sf"/>
</dbReference>
<dbReference type="GO" id="GO:0000978">
    <property type="term" value="F:RNA polymerase II cis-regulatory region sequence-specific DNA binding"/>
    <property type="evidence" value="ECO:0007669"/>
    <property type="project" value="InterPro"/>
</dbReference>
<reference evidence="18" key="1">
    <citation type="submission" date="2016-11" db="UniProtKB">
        <authorList>
            <consortium name="WormBaseParasite"/>
        </authorList>
    </citation>
    <scope>IDENTIFICATION</scope>
</reference>
<dbReference type="InterPro" id="IPR049636">
    <property type="entry name" value="HNF4-like_DBD"/>
</dbReference>
<dbReference type="Proteomes" id="UP000582659">
    <property type="component" value="Unassembled WGS sequence"/>
</dbReference>
<evidence type="ECO:0000313" key="16">
    <source>
        <dbReference type="Proteomes" id="UP000095284"/>
    </source>
</evidence>
<keyword evidence="3 11" id="KW-0479">Metal-binding</keyword>
<dbReference type="PROSITE" id="PS51030">
    <property type="entry name" value="NUCLEAR_REC_DBD_2"/>
    <property type="match status" value="1"/>
</dbReference>
<evidence type="ECO:0000256" key="7">
    <source>
        <dbReference type="ARBA" id="ARBA00023125"/>
    </source>
</evidence>
<name>A0A1I7S1K6_BURXY</name>
<dbReference type="Proteomes" id="UP000659654">
    <property type="component" value="Unassembled WGS sequence"/>
</dbReference>
<dbReference type="EMBL" id="CAJFDI010000001">
    <property type="protein sequence ID" value="CAD5208399.1"/>
    <property type="molecule type" value="Genomic_DNA"/>
</dbReference>
<evidence type="ECO:0000256" key="10">
    <source>
        <dbReference type="ARBA" id="ARBA00023242"/>
    </source>
</evidence>
<dbReference type="InterPro" id="IPR001628">
    <property type="entry name" value="Znf_hrmn_rcpt"/>
</dbReference>
<reference evidence="15" key="2">
    <citation type="submission" date="2020-08" db="EMBL/GenBank/DDBJ databases">
        <authorList>
            <person name="Kikuchi T."/>
        </authorList>
    </citation>
    <scope>NUCLEOTIDE SEQUENCE</scope>
    <source>
        <strain evidence="14">Ka4C1</strain>
    </source>
</reference>
<keyword evidence="8 11" id="KW-0804">Transcription</keyword>
<comment type="subcellular location">
    <subcellularLocation>
        <location evidence="1 11">Nucleus</location>
    </subcellularLocation>
</comment>
<evidence type="ECO:0000256" key="2">
    <source>
        <dbReference type="ARBA" id="ARBA00005993"/>
    </source>
</evidence>
<evidence type="ECO:0000256" key="8">
    <source>
        <dbReference type="ARBA" id="ARBA00023163"/>
    </source>
</evidence>
<dbReference type="CDD" id="cd06960">
    <property type="entry name" value="NR_DBD_HNF4A"/>
    <property type="match status" value="1"/>
</dbReference>
<dbReference type="Gene3D" id="1.10.565.10">
    <property type="entry name" value="Retinoid X Receptor"/>
    <property type="match status" value="1"/>
</dbReference>
<keyword evidence="9 11" id="KW-0675">Receptor</keyword>
<dbReference type="EMBL" id="CAJFCV020000001">
    <property type="protein sequence ID" value="CAG9081339.1"/>
    <property type="molecule type" value="Genomic_DNA"/>
</dbReference>
<keyword evidence="4 11" id="KW-0863">Zinc-finger</keyword>